<organism evidence="1 2">
    <name type="scientific">Racocetra persica</name>
    <dbReference type="NCBI Taxonomy" id="160502"/>
    <lineage>
        <taxon>Eukaryota</taxon>
        <taxon>Fungi</taxon>
        <taxon>Fungi incertae sedis</taxon>
        <taxon>Mucoromycota</taxon>
        <taxon>Glomeromycotina</taxon>
        <taxon>Glomeromycetes</taxon>
        <taxon>Diversisporales</taxon>
        <taxon>Gigasporaceae</taxon>
        <taxon>Racocetra</taxon>
    </lineage>
</organism>
<proteinExistence type="predicted"/>
<comment type="caution">
    <text evidence="1">The sequence shown here is derived from an EMBL/GenBank/DDBJ whole genome shotgun (WGS) entry which is preliminary data.</text>
</comment>
<protein>
    <submittedName>
        <fullName evidence="1">19567_t:CDS:1</fullName>
    </submittedName>
</protein>
<dbReference type="EMBL" id="CAJVQC010135957">
    <property type="protein sequence ID" value="CAG8842859.1"/>
    <property type="molecule type" value="Genomic_DNA"/>
</dbReference>
<feature type="non-terminal residue" evidence="1">
    <location>
        <position position="1"/>
    </location>
</feature>
<accession>A0ACA9SN17</accession>
<keyword evidence="2" id="KW-1185">Reference proteome</keyword>
<name>A0ACA9SN17_9GLOM</name>
<dbReference type="Proteomes" id="UP000789920">
    <property type="component" value="Unassembled WGS sequence"/>
</dbReference>
<reference evidence="1" key="1">
    <citation type="submission" date="2021-06" db="EMBL/GenBank/DDBJ databases">
        <authorList>
            <person name="Kallberg Y."/>
            <person name="Tangrot J."/>
            <person name="Rosling A."/>
        </authorList>
    </citation>
    <scope>NUCLEOTIDE SEQUENCE</scope>
    <source>
        <strain evidence="1">MA461A</strain>
    </source>
</reference>
<evidence type="ECO:0000313" key="2">
    <source>
        <dbReference type="Proteomes" id="UP000789920"/>
    </source>
</evidence>
<feature type="non-terminal residue" evidence="1">
    <location>
        <position position="147"/>
    </location>
</feature>
<evidence type="ECO:0000313" key="1">
    <source>
        <dbReference type="EMBL" id="CAG8842859.1"/>
    </source>
</evidence>
<sequence length="147" mass="16862">TAMVVVRLTPEGTVKYNSEKSRFIDNLQNELIESIPTNSGRLQVTNRFQYDPSAPFAQYLLQIKILSTNDYDQASVSQIINDMKVLIKDKDTSIMSINNYTKYLDSSYGLTVNINFWDEIIFKLIGLLIGCIILIIIALWACRRYPK</sequence>
<gene>
    <name evidence="1" type="ORF">RPERSI_LOCUS32508</name>
</gene>